<dbReference type="Pfam" id="PF09852">
    <property type="entry name" value="DUF2079"/>
    <property type="match status" value="1"/>
</dbReference>
<feature type="transmembrane region" description="Helical" evidence="1">
    <location>
        <begin position="346"/>
        <end position="365"/>
    </location>
</feature>
<keyword evidence="3" id="KW-1185">Reference proteome</keyword>
<feature type="transmembrane region" description="Helical" evidence="1">
    <location>
        <begin position="309"/>
        <end position="334"/>
    </location>
</feature>
<feature type="transmembrane region" description="Helical" evidence="1">
    <location>
        <begin position="226"/>
        <end position="249"/>
    </location>
</feature>
<keyword evidence="1" id="KW-0812">Transmembrane</keyword>
<dbReference type="RefSeq" id="WP_172356095.1">
    <property type="nucleotide sequence ID" value="NZ_CP053661.1"/>
</dbReference>
<feature type="transmembrane region" description="Helical" evidence="1">
    <location>
        <begin position="377"/>
        <end position="394"/>
    </location>
</feature>
<evidence type="ECO:0000313" key="2">
    <source>
        <dbReference type="EMBL" id="QKD82886.1"/>
    </source>
</evidence>
<reference evidence="2 3" key="1">
    <citation type="submission" date="2020-05" db="EMBL/GenBank/DDBJ databases">
        <title>Complete genome sequence of of a novel Thermoleptolyngbya strain isolated from hot springs of Ganzi, Sichuan China.</title>
        <authorList>
            <person name="Tang J."/>
            <person name="Daroch M."/>
            <person name="Li L."/>
            <person name="Waleron K."/>
            <person name="Waleron M."/>
            <person name="Waleron M."/>
        </authorList>
    </citation>
    <scope>NUCLEOTIDE SEQUENCE [LARGE SCALE GENOMIC DNA]</scope>
    <source>
        <strain evidence="2 3">PKUAC-SCTA183</strain>
    </source>
</reference>
<dbReference type="EMBL" id="CP053661">
    <property type="protein sequence ID" value="QKD82886.1"/>
    <property type="molecule type" value="Genomic_DNA"/>
</dbReference>
<feature type="transmembrane region" description="Helical" evidence="1">
    <location>
        <begin position="193"/>
        <end position="219"/>
    </location>
</feature>
<gene>
    <name evidence="2" type="ORF">HPC62_12440</name>
</gene>
<feature type="transmembrane region" description="Helical" evidence="1">
    <location>
        <begin position="21"/>
        <end position="44"/>
    </location>
</feature>
<dbReference type="AlphaFoldDB" id="A0A6M8BF36"/>
<proteinExistence type="predicted"/>
<protein>
    <submittedName>
        <fullName evidence="2">DUF2079 domain-containing protein</fullName>
    </submittedName>
</protein>
<name>A0A6M8BF36_9CYAN</name>
<evidence type="ECO:0000256" key="1">
    <source>
        <dbReference type="SAM" id="Phobius"/>
    </source>
</evidence>
<dbReference type="InterPro" id="IPR018650">
    <property type="entry name" value="STSV1_Orf64"/>
</dbReference>
<dbReference type="Proteomes" id="UP000505210">
    <property type="component" value="Chromosome"/>
</dbReference>
<feature type="transmembrane region" description="Helical" evidence="1">
    <location>
        <begin position="122"/>
        <end position="140"/>
    </location>
</feature>
<organism evidence="2 3">
    <name type="scientific">Thermoleptolyngbya sichuanensis A183</name>
    <dbReference type="NCBI Taxonomy" id="2737172"/>
    <lineage>
        <taxon>Bacteria</taxon>
        <taxon>Bacillati</taxon>
        <taxon>Cyanobacteriota</taxon>
        <taxon>Cyanophyceae</taxon>
        <taxon>Oculatellales</taxon>
        <taxon>Oculatellaceae</taxon>
        <taxon>Thermoleptolyngbya</taxon>
        <taxon>Thermoleptolyngbya sichuanensis</taxon>
    </lineage>
</organism>
<dbReference type="KEGG" id="theu:HPC62_12440"/>
<feature type="transmembrane region" description="Helical" evidence="1">
    <location>
        <begin position="146"/>
        <end position="163"/>
    </location>
</feature>
<keyword evidence="1" id="KW-0472">Membrane</keyword>
<evidence type="ECO:0000313" key="3">
    <source>
        <dbReference type="Proteomes" id="UP000505210"/>
    </source>
</evidence>
<sequence>MGDERREGPEPRTKRKFDWGWRTVLIAAALFWVLCSIFALQRFYNFFPTFVSFDQGIFNQVFWNSLHGRWFEGSLSSSESSAVQLDNQLPEVFYRRLAQHFTPALLLWLPIYALFQSPAGLSLLQVTLMTAGGLVLYALARHYHPPHVSALIAVSYFCANAVIAPTLANFHDFSQIPLFVFGLLWAMEKRRWWLFWLLLGLTLVVREDAGVITFGVGFYMAASRRFLRAGVAVCILSLGYMLLLTNWVMPLFAPDISRRFMVEQFGRFTNGQEASTLEVLWAMIRNPDQVLAEVVNPPGRTLSYVLAQWLPLAFVPVISLDAWLLTGFPLLKLLLQEDPTALSMHLRYAVSLVPGLFYGAILWWHKHPHWFRPRLRQFWLFCLGLALLFTVASNPNRALSVFIPDSIQPWVYTSPARQWEHAQAVRSLLRQIPSDASVTATGNIVAHLSSRREVLRYPGTRLINDDRKQIGVEYAVLDFWYPLRFSAAFPDEGRSFFGMTNRVLGWLRDGSFGLMDFQDGVALLRRGVPSSPEAAAAWNQFHQPLD</sequence>
<accession>A0A6M8BF36</accession>
<keyword evidence="1" id="KW-1133">Transmembrane helix</keyword>
<feature type="transmembrane region" description="Helical" evidence="1">
    <location>
        <begin position="97"/>
        <end position="115"/>
    </location>
</feature>